<accession>A0A481YQE7</accession>
<protein>
    <submittedName>
        <fullName evidence="3">Uncharacterized protein</fullName>
    </submittedName>
</protein>
<evidence type="ECO:0000256" key="2">
    <source>
        <dbReference type="SAM" id="Phobius"/>
    </source>
</evidence>
<reference evidence="3" key="1">
    <citation type="journal article" date="2019" name="MBio">
        <title>Virus Genomes from Deep Sea Sediments Expand the Ocean Megavirome and Support Independent Origins of Viral Gigantism.</title>
        <authorList>
            <person name="Backstrom D."/>
            <person name="Yutin N."/>
            <person name="Jorgensen S.L."/>
            <person name="Dharamshi J."/>
            <person name="Homa F."/>
            <person name="Zaremba-Niedwiedzka K."/>
            <person name="Spang A."/>
            <person name="Wolf Y.I."/>
            <person name="Koonin E.V."/>
            <person name="Ettema T.J."/>
        </authorList>
    </citation>
    <scope>NUCLEOTIDE SEQUENCE</scope>
</reference>
<feature type="region of interest" description="Disordered" evidence="1">
    <location>
        <begin position="102"/>
        <end position="128"/>
    </location>
</feature>
<proteinExistence type="predicted"/>
<evidence type="ECO:0000313" key="3">
    <source>
        <dbReference type="EMBL" id="QBK85279.1"/>
    </source>
</evidence>
<evidence type="ECO:0000256" key="1">
    <source>
        <dbReference type="SAM" id="MobiDB-lite"/>
    </source>
</evidence>
<sequence>MPLTKKIYNIANRQTLVDLNGDSTNFKLDFQVSTKDNKEFEMLVVTQSTLDSGKPIEYKKVQGNMSGNMLSDKNVYQNYYLILRAKEQTEVTVELNFEKLPDNIPKNEQYTPHDNHPRPQPQPQEPVKKKGNSLLIKVFIGVAIIGVIAAAYYLFFYKRKQTDDNKLITKNNPSSPVASPVASPGVSRVASPILKPVSPVALKQEAPTDYFGTMPKNNDLISRLKGLPIK</sequence>
<keyword evidence="2" id="KW-0812">Transmembrane</keyword>
<gene>
    <name evidence="3" type="ORF">LCIVAC01_00880</name>
</gene>
<organism evidence="3">
    <name type="scientific">Iridovirus LCIVAC01</name>
    <dbReference type="NCBI Taxonomy" id="2506607"/>
    <lineage>
        <taxon>Viruses</taxon>
        <taxon>Varidnaviria</taxon>
        <taxon>Bamfordvirae</taxon>
        <taxon>Nucleocytoviricota</taxon>
        <taxon>Megaviricetes</taxon>
        <taxon>Pimascovirales</taxon>
        <taxon>Pimascovirales incertae sedis</taxon>
        <taxon>Iridoviridae</taxon>
    </lineage>
</organism>
<feature type="transmembrane region" description="Helical" evidence="2">
    <location>
        <begin position="134"/>
        <end position="155"/>
    </location>
</feature>
<keyword evidence="2" id="KW-1133">Transmembrane helix</keyword>
<keyword evidence="2" id="KW-0472">Membrane</keyword>
<dbReference type="EMBL" id="MK500312">
    <property type="protein sequence ID" value="QBK85279.1"/>
    <property type="molecule type" value="Genomic_DNA"/>
</dbReference>
<name>A0A481YQE7_9VIRU</name>